<evidence type="ECO:0000259" key="16">
    <source>
        <dbReference type="PROSITE" id="PS50110"/>
    </source>
</evidence>
<dbReference type="SMART" id="SM00387">
    <property type="entry name" value="HATPase_c"/>
    <property type="match status" value="1"/>
</dbReference>
<dbReference type="SMART" id="SM00388">
    <property type="entry name" value="HisKA"/>
    <property type="match status" value="1"/>
</dbReference>
<comment type="subcellular location">
    <subcellularLocation>
        <location evidence="2">Cell membrane</location>
        <topology evidence="2">Multi-pass membrane protein</topology>
    </subcellularLocation>
</comment>
<dbReference type="SUPFAM" id="SSF47226">
    <property type="entry name" value="Histidine-containing phosphotransfer domain, HPT domain"/>
    <property type="match status" value="1"/>
</dbReference>
<dbReference type="InterPro" id="IPR003661">
    <property type="entry name" value="HisK_dim/P_dom"/>
</dbReference>
<dbReference type="SMART" id="SM00448">
    <property type="entry name" value="REC"/>
    <property type="match status" value="2"/>
</dbReference>
<dbReference type="EMBL" id="JAIRBT010000032">
    <property type="protein sequence ID" value="MBZ6068015.1"/>
    <property type="molecule type" value="Genomic_DNA"/>
</dbReference>
<evidence type="ECO:0000256" key="14">
    <source>
        <dbReference type="SAM" id="Phobius"/>
    </source>
</evidence>
<gene>
    <name evidence="20" type="ORF">LA374_17640</name>
</gene>
<dbReference type="InterPro" id="IPR005467">
    <property type="entry name" value="His_kinase_dom"/>
</dbReference>
<dbReference type="Proteomes" id="UP000774958">
    <property type="component" value="Unassembled WGS sequence"/>
</dbReference>
<dbReference type="Pfam" id="PF08448">
    <property type="entry name" value="PAS_4"/>
    <property type="match status" value="1"/>
</dbReference>
<feature type="domain" description="HPt" evidence="19">
    <location>
        <begin position="1118"/>
        <end position="1210"/>
    </location>
</feature>
<dbReference type="SUPFAM" id="SSF55874">
    <property type="entry name" value="ATPase domain of HSP90 chaperone/DNA topoisomerase II/histidine kinase"/>
    <property type="match status" value="1"/>
</dbReference>
<feature type="domain" description="PAC" evidence="18">
    <location>
        <begin position="533"/>
        <end position="585"/>
    </location>
</feature>
<dbReference type="Pfam" id="PF02518">
    <property type="entry name" value="HATPase_c"/>
    <property type="match status" value="1"/>
</dbReference>
<evidence type="ECO:0000256" key="1">
    <source>
        <dbReference type="ARBA" id="ARBA00000085"/>
    </source>
</evidence>
<dbReference type="Gene3D" id="3.40.50.2300">
    <property type="match status" value="2"/>
</dbReference>
<keyword evidence="21" id="KW-1185">Reference proteome</keyword>
<dbReference type="Pfam" id="PF00512">
    <property type="entry name" value="HisKA"/>
    <property type="match status" value="1"/>
</dbReference>
<dbReference type="NCBIfam" id="TIGR00229">
    <property type="entry name" value="sensory_box"/>
    <property type="match status" value="1"/>
</dbReference>
<protein>
    <recommendedName>
        <fullName evidence="3">histidine kinase</fullName>
        <ecNumber evidence="3">2.7.13.3</ecNumber>
    </recommendedName>
</protein>
<keyword evidence="6 14" id="KW-0812">Transmembrane</keyword>
<dbReference type="CDD" id="cd00130">
    <property type="entry name" value="PAS"/>
    <property type="match status" value="1"/>
</dbReference>
<dbReference type="InterPro" id="IPR003594">
    <property type="entry name" value="HATPase_dom"/>
</dbReference>
<feature type="domain" description="PAS" evidence="17">
    <location>
        <begin position="462"/>
        <end position="506"/>
    </location>
</feature>
<dbReference type="SUPFAM" id="SSF55781">
    <property type="entry name" value="GAF domain-like"/>
    <property type="match status" value="1"/>
</dbReference>
<dbReference type="Gene3D" id="1.20.120.160">
    <property type="entry name" value="HPT domain"/>
    <property type="match status" value="1"/>
</dbReference>
<proteinExistence type="predicted"/>
<dbReference type="InterPro" id="IPR029016">
    <property type="entry name" value="GAF-like_dom_sf"/>
</dbReference>
<evidence type="ECO:0000256" key="10">
    <source>
        <dbReference type="ARBA" id="ARBA00023012"/>
    </source>
</evidence>
<evidence type="ECO:0000259" key="15">
    <source>
        <dbReference type="PROSITE" id="PS50109"/>
    </source>
</evidence>
<keyword evidence="9 14" id="KW-1133">Transmembrane helix</keyword>
<evidence type="ECO:0000256" key="6">
    <source>
        <dbReference type="ARBA" id="ARBA00022692"/>
    </source>
</evidence>
<dbReference type="InterPro" id="IPR004358">
    <property type="entry name" value="Sig_transdc_His_kin-like_C"/>
</dbReference>
<keyword evidence="11 14" id="KW-0472">Membrane</keyword>
<feature type="domain" description="Response regulatory" evidence="16">
    <location>
        <begin position="977"/>
        <end position="1093"/>
    </location>
</feature>
<dbReference type="Gene3D" id="3.30.450.40">
    <property type="match status" value="1"/>
</dbReference>
<dbReference type="Pfam" id="PF01627">
    <property type="entry name" value="Hpt"/>
    <property type="match status" value="1"/>
</dbReference>
<dbReference type="CDD" id="cd16922">
    <property type="entry name" value="HATPase_EvgS-ArcB-TorS-like"/>
    <property type="match status" value="1"/>
</dbReference>
<accession>A0ABS7VF54</accession>
<feature type="transmembrane region" description="Helical" evidence="14">
    <location>
        <begin position="6"/>
        <end position="27"/>
    </location>
</feature>
<keyword evidence="7" id="KW-0547">Nucleotide-binding</keyword>
<feature type="domain" description="Histidine kinase" evidence="15">
    <location>
        <begin position="603"/>
        <end position="824"/>
    </location>
</feature>
<dbReference type="CDD" id="cd00082">
    <property type="entry name" value="HisKA"/>
    <property type="match status" value="1"/>
</dbReference>
<name>A0ABS7VF54_9GAMM</name>
<dbReference type="PROSITE" id="PS50112">
    <property type="entry name" value="PAS"/>
    <property type="match status" value="1"/>
</dbReference>
<dbReference type="InterPro" id="IPR036641">
    <property type="entry name" value="HPT_dom_sf"/>
</dbReference>
<dbReference type="InterPro" id="IPR000014">
    <property type="entry name" value="PAS"/>
</dbReference>
<evidence type="ECO:0000259" key="19">
    <source>
        <dbReference type="PROSITE" id="PS50894"/>
    </source>
</evidence>
<keyword evidence="4" id="KW-1003">Cell membrane</keyword>
<evidence type="ECO:0000256" key="13">
    <source>
        <dbReference type="PROSITE-ProRule" id="PRU00169"/>
    </source>
</evidence>
<evidence type="ECO:0000256" key="3">
    <source>
        <dbReference type="ARBA" id="ARBA00012438"/>
    </source>
</evidence>
<evidence type="ECO:0000313" key="20">
    <source>
        <dbReference type="EMBL" id="MBZ6068015.1"/>
    </source>
</evidence>
<dbReference type="PROSITE" id="PS50113">
    <property type="entry name" value="PAC"/>
    <property type="match status" value="1"/>
</dbReference>
<comment type="catalytic activity">
    <reaction evidence="1">
        <text>ATP + protein L-histidine = ADP + protein N-phospho-L-histidine.</text>
        <dbReference type="EC" id="2.7.13.3"/>
    </reaction>
</comment>
<dbReference type="SUPFAM" id="SSF55785">
    <property type="entry name" value="PYP-like sensor domain (PAS domain)"/>
    <property type="match status" value="1"/>
</dbReference>
<evidence type="ECO:0000256" key="5">
    <source>
        <dbReference type="ARBA" id="ARBA00022553"/>
    </source>
</evidence>
<dbReference type="Gene3D" id="3.30.450.20">
    <property type="entry name" value="PAS domain"/>
    <property type="match status" value="1"/>
</dbReference>
<feature type="transmembrane region" description="Helical" evidence="14">
    <location>
        <begin position="227"/>
        <end position="247"/>
    </location>
</feature>
<feature type="modified residue" description="4-aspartylphosphate" evidence="13">
    <location>
        <position position="892"/>
    </location>
</feature>
<dbReference type="InterPro" id="IPR001789">
    <property type="entry name" value="Sig_transdc_resp-reg_receiver"/>
</dbReference>
<keyword evidence="5 13" id="KW-0597">Phosphoprotein</keyword>
<dbReference type="InterPro" id="IPR035965">
    <property type="entry name" value="PAS-like_dom_sf"/>
</dbReference>
<dbReference type="InterPro" id="IPR008207">
    <property type="entry name" value="Sig_transdc_His_kin_Hpt_dom"/>
</dbReference>
<dbReference type="InterPro" id="IPR036097">
    <property type="entry name" value="HisK_dim/P_sf"/>
</dbReference>
<evidence type="ECO:0000259" key="18">
    <source>
        <dbReference type="PROSITE" id="PS50113"/>
    </source>
</evidence>
<dbReference type="PROSITE" id="PS50110">
    <property type="entry name" value="RESPONSE_REGULATORY"/>
    <property type="match status" value="2"/>
</dbReference>
<dbReference type="SUPFAM" id="SSF52172">
    <property type="entry name" value="CheY-like"/>
    <property type="match status" value="2"/>
</dbReference>
<evidence type="ECO:0000256" key="11">
    <source>
        <dbReference type="ARBA" id="ARBA00023136"/>
    </source>
</evidence>
<dbReference type="SMART" id="SM00091">
    <property type="entry name" value="PAS"/>
    <property type="match status" value="1"/>
</dbReference>
<dbReference type="PRINTS" id="PR00344">
    <property type="entry name" value="BCTRLSENSOR"/>
</dbReference>
<dbReference type="PANTHER" id="PTHR45339:SF1">
    <property type="entry name" value="HYBRID SIGNAL TRANSDUCTION HISTIDINE KINASE J"/>
    <property type="match status" value="1"/>
</dbReference>
<dbReference type="Pfam" id="PF00072">
    <property type="entry name" value="Response_reg"/>
    <property type="match status" value="2"/>
</dbReference>
<evidence type="ECO:0000259" key="17">
    <source>
        <dbReference type="PROSITE" id="PS50112"/>
    </source>
</evidence>
<feature type="modified residue" description="4-aspartylphosphate" evidence="13">
    <location>
        <position position="1026"/>
    </location>
</feature>
<dbReference type="PROSITE" id="PS50894">
    <property type="entry name" value="HPT"/>
    <property type="match status" value="1"/>
</dbReference>
<dbReference type="InterPro" id="IPR011006">
    <property type="entry name" value="CheY-like_superfamily"/>
</dbReference>
<feature type="domain" description="Response regulatory" evidence="16">
    <location>
        <begin position="843"/>
        <end position="955"/>
    </location>
</feature>
<evidence type="ECO:0000256" key="12">
    <source>
        <dbReference type="PROSITE-ProRule" id="PRU00110"/>
    </source>
</evidence>
<dbReference type="SUPFAM" id="SSF47384">
    <property type="entry name" value="Homodimeric domain of signal transducing histidine kinase"/>
    <property type="match status" value="1"/>
</dbReference>
<evidence type="ECO:0000256" key="9">
    <source>
        <dbReference type="ARBA" id="ARBA00022989"/>
    </source>
</evidence>
<dbReference type="CDD" id="cd17546">
    <property type="entry name" value="REC_hyHK_CKI1_RcsC-like"/>
    <property type="match status" value="2"/>
</dbReference>
<comment type="caution">
    <text evidence="20">The sequence shown here is derived from an EMBL/GenBank/DDBJ whole genome shotgun (WGS) entry which is preliminary data.</text>
</comment>
<sequence>MRSIKAVSLLLFILISALLFYLLLLSWRLDHQQRTLNQIYYQSADRLALAQEIRSSSDHLSKFARAYAVTGKVRFRQLFNYVLAVRNGQMPRQEGHSFGFWDQAAIPGFTLPPPSAERAYPSLQKALDNAGLSTLELLLLKQSLNTSDALVGMERRAFDAVQGIGTPDGKPDLQTATRLLFSDEYFNEKWRIMQPLGEFYTALTERNLQRQQQAEQQLASFARQQQAGLLLLLLATLCAFAIIWRWYLSPLARMQERLIRRVSAHDYHAEEESWHQGELGALAQAQNQLLREVGRQLDNNRLLKEFSDASRGCESAAEFGNRVIQFLLARFNVPLAGLYLWEQERLVRCAGIGYGGGAEQQMVEGSLQLRLLHNRTPYRLTDLQEHCTLPMLGGTLTLSEIHFFPLWSNDRPLGLLELGMLGALDEERQQWLTLLCKDLEVGLKLTLNQQQQMRAEQRVSEQLRFTQQVLNAIPNPMYYLDRQQQLLGVNTAFADFCGQAQESLIGMPLGALFPVGDAFLDNHTPLLQEAAAIHYELTLPDPAGEPHQMSIYEATYLGSDNQPEGIVGLLVDITEQKALEQALRQAKDVADEASQAKGEFLANMSHEIRTPMNAIIGMAQLAMMSDLNPKQQHYVGKIDQAAKSLLGIINDVLDFSKVEAGRLQLEQTDFQLDEVLDNLGNMLGQRAQEKGIELLFDIDPTMPQALIGDPLRLGQILINLCGNAVKFTERGDVVLRIQPREQDEEHVRVHFEIRDSGIGMTPEQLGRLFQSFSQADGSITRRYGGTGLGLTIAKHLVELMGGEIRVTSTPEVGSCFSFDLRLGLQSAKARQYVTSLNELNGMHALVVDDNPLAREIMQSLLQAMGLTVTLAEDGDGAIRQVRIRPFAVVFMDWQLPGMDGLEACQQIRPLAPDCKLVLVTAHSRELALQSHNEIDALIIKPVNPSVLFNCLADLFHHPQPLPSGSESQPLPTLAGARLLLVEDNPTNQEIAVGLLEPHGARVQIANHGEEALAWLGRETFDLVLMDMQMPVLDGVSATRRIRDNPAWRSLPIIAMTANAMRQDVERCLECGMNDHIGKPIDVKEMLAKIAKWLPKAADKIMALPLLAEEEALSRFCGDKRRWLQSLERFIDQLEQESGQVRALLEGDDRMALARYAHGIKGAAANLGATRLALWAGEVEELSRSDAPPDVDAYPRLEAELADLRHILPTRAPQGTGECSHSLREALKALLPLLTSGEASAKTRLEALKQRSAEWPAELAPLESLIHHYDFEQASLWLTHWLAEDENP</sequence>
<dbReference type="Gene3D" id="1.10.287.130">
    <property type="match status" value="1"/>
</dbReference>
<dbReference type="InterPro" id="IPR036890">
    <property type="entry name" value="HATPase_C_sf"/>
</dbReference>
<dbReference type="EC" id="2.7.13.3" evidence="3"/>
<dbReference type="Gene3D" id="3.30.565.10">
    <property type="entry name" value="Histidine kinase-like ATPase, C-terminal domain"/>
    <property type="match status" value="1"/>
</dbReference>
<evidence type="ECO:0000256" key="2">
    <source>
        <dbReference type="ARBA" id="ARBA00004651"/>
    </source>
</evidence>
<reference evidence="20 21" key="1">
    <citation type="submission" date="2021-09" db="EMBL/GenBank/DDBJ databases">
        <title>Aeromonas schubertii isolated from Asian sea bass.</title>
        <authorList>
            <person name="Pinpimai K."/>
        </authorList>
    </citation>
    <scope>NUCLEOTIDE SEQUENCE [LARGE SCALE GENOMIC DNA]</scope>
    <source>
        <strain evidence="20 21">CHULA2021a</strain>
    </source>
</reference>
<keyword evidence="8" id="KW-0067">ATP-binding</keyword>
<dbReference type="RefSeq" id="WP_224163558.1">
    <property type="nucleotide sequence ID" value="NZ_JAIRBT010000032.1"/>
</dbReference>
<keyword evidence="10" id="KW-0902">Two-component regulatory system</keyword>
<evidence type="ECO:0000256" key="7">
    <source>
        <dbReference type="ARBA" id="ARBA00022741"/>
    </source>
</evidence>
<dbReference type="PANTHER" id="PTHR45339">
    <property type="entry name" value="HYBRID SIGNAL TRANSDUCTION HISTIDINE KINASE J"/>
    <property type="match status" value="1"/>
</dbReference>
<organism evidence="20 21">
    <name type="scientific">Aeromonas schubertii</name>
    <dbReference type="NCBI Taxonomy" id="652"/>
    <lineage>
        <taxon>Bacteria</taxon>
        <taxon>Pseudomonadati</taxon>
        <taxon>Pseudomonadota</taxon>
        <taxon>Gammaproteobacteria</taxon>
        <taxon>Aeromonadales</taxon>
        <taxon>Aeromonadaceae</taxon>
        <taxon>Aeromonas</taxon>
    </lineage>
</organism>
<evidence type="ECO:0000256" key="8">
    <source>
        <dbReference type="ARBA" id="ARBA00022840"/>
    </source>
</evidence>
<dbReference type="InterPro" id="IPR000700">
    <property type="entry name" value="PAS-assoc_C"/>
</dbReference>
<evidence type="ECO:0000256" key="4">
    <source>
        <dbReference type="ARBA" id="ARBA00022475"/>
    </source>
</evidence>
<dbReference type="PROSITE" id="PS50109">
    <property type="entry name" value="HIS_KIN"/>
    <property type="match status" value="1"/>
</dbReference>
<evidence type="ECO:0000313" key="21">
    <source>
        <dbReference type="Proteomes" id="UP000774958"/>
    </source>
</evidence>
<feature type="modified residue" description="Phosphohistidine" evidence="12">
    <location>
        <position position="1157"/>
    </location>
</feature>
<dbReference type="InterPro" id="IPR013656">
    <property type="entry name" value="PAS_4"/>
</dbReference>